<dbReference type="Pfam" id="PF03466">
    <property type="entry name" value="LysR_substrate"/>
    <property type="match status" value="1"/>
</dbReference>
<dbReference type="Gene3D" id="3.40.190.10">
    <property type="entry name" value="Periplasmic binding protein-like II"/>
    <property type="match status" value="2"/>
</dbReference>
<gene>
    <name evidence="6" type="ORF">CJO09_11655</name>
    <name evidence="7" type="ORF">CJP73_03555</name>
</gene>
<evidence type="ECO:0000313" key="6">
    <source>
        <dbReference type="EMBL" id="RII82543.1"/>
    </source>
</evidence>
<proteinExistence type="inferred from homology"/>
<dbReference type="PANTHER" id="PTHR30118:SF15">
    <property type="entry name" value="TRANSCRIPTIONAL REGULATORY PROTEIN"/>
    <property type="match status" value="1"/>
</dbReference>
<dbReference type="InterPro" id="IPR050389">
    <property type="entry name" value="LysR-type_TF"/>
</dbReference>
<dbReference type="GO" id="GO:0003677">
    <property type="term" value="F:DNA binding"/>
    <property type="evidence" value="ECO:0007669"/>
    <property type="project" value="UniProtKB-KW"/>
</dbReference>
<dbReference type="EMBL" id="NQYH01000001">
    <property type="protein sequence ID" value="RIY42520.1"/>
    <property type="molecule type" value="Genomic_DNA"/>
</dbReference>
<dbReference type="SUPFAM" id="SSF46785">
    <property type="entry name" value="Winged helix' DNA-binding domain"/>
    <property type="match status" value="1"/>
</dbReference>
<dbReference type="Proteomes" id="UP000266206">
    <property type="component" value="Unassembled WGS sequence"/>
</dbReference>
<keyword evidence="3" id="KW-0238">DNA-binding</keyword>
<feature type="domain" description="HTH lysR-type" evidence="5">
    <location>
        <begin position="6"/>
        <end position="63"/>
    </location>
</feature>
<dbReference type="OrthoDB" id="5495633at2"/>
<dbReference type="Proteomes" id="UP000266483">
    <property type="component" value="Unassembled WGS sequence"/>
</dbReference>
<dbReference type="InterPro" id="IPR036390">
    <property type="entry name" value="WH_DNA-bd_sf"/>
</dbReference>
<dbReference type="InterPro" id="IPR005119">
    <property type="entry name" value="LysR_subst-bd"/>
</dbReference>
<dbReference type="PRINTS" id="PR00039">
    <property type="entry name" value="HTHLYSR"/>
</dbReference>
<evidence type="ECO:0000313" key="7">
    <source>
        <dbReference type="EMBL" id="RIY42520.1"/>
    </source>
</evidence>
<evidence type="ECO:0000256" key="4">
    <source>
        <dbReference type="ARBA" id="ARBA00023163"/>
    </source>
</evidence>
<dbReference type="RefSeq" id="WP_114420257.1">
    <property type="nucleotide sequence ID" value="NZ_CP170494.1"/>
</dbReference>
<dbReference type="AlphaFoldDB" id="A0A3A1Z0F4"/>
<dbReference type="SUPFAM" id="SSF53850">
    <property type="entry name" value="Periplasmic binding protein-like II"/>
    <property type="match status" value="1"/>
</dbReference>
<evidence type="ECO:0000256" key="1">
    <source>
        <dbReference type="ARBA" id="ARBA00009437"/>
    </source>
</evidence>
<comment type="caution">
    <text evidence="7">The sequence shown here is derived from an EMBL/GenBank/DDBJ whole genome shotgun (WGS) entry which is preliminary data.</text>
</comment>
<evidence type="ECO:0000313" key="8">
    <source>
        <dbReference type="Proteomes" id="UP000266206"/>
    </source>
</evidence>
<evidence type="ECO:0000256" key="2">
    <source>
        <dbReference type="ARBA" id="ARBA00023015"/>
    </source>
</evidence>
<dbReference type="CDD" id="cd08459">
    <property type="entry name" value="PBP2_DntR_NahR_LinR_like"/>
    <property type="match status" value="1"/>
</dbReference>
<dbReference type="InterPro" id="IPR000847">
    <property type="entry name" value="LysR_HTH_N"/>
</dbReference>
<dbReference type="PROSITE" id="PS50931">
    <property type="entry name" value="HTH_LYSR"/>
    <property type="match status" value="1"/>
</dbReference>
<evidence type="ECO:0000259" key="5">
    <source>
        <dbReference type="PROSITE" id="PS50931"/>
    </source>
</evidence>
<dbReference type="PANTHER" id="PTHR30118">
    <property type="entry name" value="HTH-TYPE TRANSCRIPTIONAL REGULATOR LEUO-RELATED"/>
    <property type="match status" value="1"/>
</dbReference>
<evidence type="ECO:0000313" key="9">
    <source>
        <dbReference type="Proteomes" id="UP000266483"/>
    </source>
</evidence>
<dbReference type="InterPro" id="IPR036388">
    <property type="entry name" value="WH-like_DNA-bd_sf"/>
</dbReference>
<keyword evidence="2" id="KW-0805">Transcription regulation</keyword>
<dbReference type="Pfam" id="PF00126">
    <property type="entry name" value="HTH_1"/>
    <property type="match status" value="1"/>
</dbReference>
<evidence type="ECO:0000256" key="3">
    <source>
        <dbReference type="ARBA" id="ARBA00023125"/>
    </source>
</evidence>
<organism evidence="7 8">
    <name type="scientific">Neopusillimonas maritima</name>
    <dbReference type="NCBI Taxonomy" id="2026239"/>
    <lineage>
        <taxon>Bacteria</taxon>
        <taxon>Pseudomonadati</taxon>
        <taxon>Pseudomonadota</taxon>
        <taxon>Betaproteobacteria</taxon>
        <taxon>Burkholderiales</taxon>
        <taxon>Alcaligenaceae</taxon>
        <taxon>Neopusillimonas</taxon>
    </lineage>
</organism>
<dbReference type="Gene3D" id="1.10.10.10">
    <property type="entry name" value="Winged helix-like DNA-binding domain superfamily/Winged helix DNA-binding domain"/>
    <property type="match status" value="1"/>
</dbReference>
<sequence>MAQNKLDLYDFLLLKEIRAARSVTGACEQVGLSQPAISVRLGHLREHFGDPLFVRTSEGMMATPFLENLLPDIDHAINLLNPEGGAYKPFDAGTSTRRFRLGLSHVAQLVMLPELLALLKESAPKIKIDSVDLDSMTPSLLENGKLDLAIGYTIDLHSGFYQQRLFAENYSCILRANHPRVIDTLTKEQFLQEEHLALVAPATGHSRLDKALEERGVERKIAVKVSSFLGLEQIITSTDLLAIVPSRLGRTLALNGKIRIMNLPFPSLSYEVRQYWHGRYHYDSGNSWLRKLIFEKFTNLPPVFTNLIMSRG</sequence>
<comment type="similarity">
    <text evidence="1">Belongs to the LysR transcriptional regulatory family.</text>
</comment>
<protein>
    <submittedName>
        <fullName evidence="7">LysR family transcriptional regulator</fullName>
    </submittedName>
</protein>
<accession>A0A3A1Z0F4</accession>
<keyword evidence="9" id="KW-1185">Reference proteome</keyword>
<dbReference type="EMBL" id="NQOU01000004">
    <property type="protein sequence ID" value="RII82543.1"/>
    <property type="molecule type" value="Genomic_DNA"/>
</dbReference>
<keyword evidence="4" id="KW-0804">Transcription</keyword>
<reference evidence="8 9" key="1">
    <citation type="submission" date="2017-08" db="EMBL/GenBank/DDBJ databases">
        <title>Pusillimonas indicus sp. nov., a member of the family Alcaligenaceae isolated from surface seawater.</title>
        <authorList>
            <person name="Li J."/>
        </authorList>
    </citation>
    <scope>NUCLEOTIDE SEQUENCE [LARGE SCALE GENOMIC DNA]</scope>
    <source>
        <strain evidence="6 9">17-4A</strain>
        <strain evidence="7 8">L52-1-41</strain>
    </source>
</reference>
<dbReference type="GO" id="GO:0003700">
    <property type="term" value="F:DNA-binding transcription factor activity"/>
    <property type="evidence" value="ECO:0007669"/>
    <property type="project" value="InterPro"/>
</dbReference>
<name>A0A3A1Z0F4_9BURK</name>